<dbReference type="EMBL" id="CAJNNV010025321">
    <property type="protein sequence ID" value="CAE8613864.1"/>
    <property type="molecule type" value="Genomic_DNA"/>
</dbReference>
<reference evidence="2" key="1">
    <citation type="submission" date="2021-02" db="EMBL/GenBank/DDBJ databases">
        <authorList>
            <person name="Dougan E. K."/>
            <person name="Rhodes N."/>
            <person name="Thang M."/>
            <person name="Chan C."/>
        </authorList>
    </citation>
    <scope>NUCLEOTIDE SEQUENCE</scope>
</reference>
<evidence type="ECO:0000313" key="2">
    <source>
        <dbReference type="EMBL" id="CAE8613864.1"/>
    </source>
</evidence>
<sequence length="334" mass="35117">MCLVRCHGSRPRPRRGQKWKWRGAVLPAVSLSTLRLVAIVVVFLVVVVVAVVVVVPAVSWAAPGGSSSCYLGFQAQGRSTSVSRAVRHTTARSGQGGADHCGPVDALVRRLEEEYLQAYTEDVKVPGWRAGNQGLFEVRSYGHEKTASRAAASKSFTNQAVAAAAEQATQAAGASMAQQRALVLDGMEGNTTQALLRVGFSASQILAPNVDPAVAASLRGQHGASAWAGKVESYLRAHAEMKLPALRLVYLDHTGSVPRHVSLLRKAVASGAVGSGSVVAASFSTKRGPRKLPRSWSPAHALHAVVDVLVRSGAARGLIVEGMAMPGLRDSQRG</sequence>
<dbReference type="Proteomes" id="UP000654075">
    <property type="component" value="Unassembled WGS sequence"/>
</dbReference>
<comment type="caution">
    <text evidence="2">The sequence shown here is derived from an EMBL/GenBank/DDBJ whole genome shotgun (WGS) entry which is preliminary data.</text>
</comment>
<keyword evidence="1" id="KW-0472">Membrane</keyword>
<protein>
    <submittedName>
        <fullName evidence="2">Uncharacterized protein</fullName>
    </submittedName>
</protein>
<keyword evidence="3" id="KW-1185">Reference proteome</keyword>
<gene>
    <name evidence="2" type="ORF">PGLA1383_LOCUS31602</name>
</gene>
<keyword evidence="1" id="KW-0812">Transmembrane</keyword>
<accession>A0A813FNY7</accession>
<name>A0A813FNY7_POLGL</name>
<evidence type="ECO:0000313" key="3">
    <source>
        <dbReference type="Proteomes" id="UP000654075"/>
    </source>
</evidence>
<proteinExistence type="predicted"/>
<organism evidence="2 3">
    <name type="scientific">Polarella glacialis</name>
    <name type="common">Dinoflagellate</name>
    <dbReference type="NCBI Taxonomy" id="89957"/>
    <lineage>
        <taxon>Eukaryota</taxon>
        <taxon>Sar</taxon>
        <taxon>Alveolata</taxon>
        <taxon>Dinophyceae</taxon>
        <taxon>Suessiales</taxon>
        <taxon>Suessiaceae</taxon>
        <taxon>Polarella</taxon>
    </lineage>
</organism>
<feature type="transmembrane region" description="Helical" evidence="1">
    <location>
        <begin position="36"/>
        <end position="62"/>
    </location>
</feature>
<evidence type="ECO:0000256" key="1">
    <source>
        <dbReference type="SAM" id="Phobius"/>
    </source>
</evidence>
<keyword evidence="1" id="KW-1133">Transmembrane helix</keyword>
<dbReference type="OrthoDB" id="436389at2759"/>
<dbReference type="AlphaFoldDB" id="A0A813FNY7"/>